<dbReference type="Pfam" id="PF03702">
    <property type="entry name" value="AnmK"/>
    <property type="match status" value="1"/>
</dbReference>
<keyword evidence="4" id="KW-1185">Reference proteome</keyword>
<dbReference type="Gene3D" id="3.30.420.40">
    <property type="match status" value="2"/>
</dbReference>
<evidence type="ECO:0000256" key="2">
    <source>
        <dbReference type="HAMAP-Rule" id="MF_01270"/>
    </source>
</evidence>
<dbReference type="GO" id="GO:0005524">
    <property type="term" value="F:ATP binding"/>
    <property type="evidence" value="ECO:0007669"/>
    <property type="project" value="UniProtKB-UniRule"/>
</dbReference>
<protein>
    <recommendedName>
        <fullName evidence="2">Anhydro-N-acetylmuramic acid kinase</fullName>
        <ecNumber evidence="2">2.7.1.170</ecNumber>
    </recommendedName>
    <alternativeName>
        <fullName evidence="2">AnhMurNAc kinase</fullName>
    </alternativeName>
</protein>
<dbReference type="UniPathway" id="UPA00343"/>
<dbReference type="EC" id="2.7.1.170" evidence="2"/>
<dbReference type="InterPro" id="IPR043129">
    <property type="entry name" value="ATPase_NBD"/>
</dbReference>
<comment type="similarity">
    <text evidence="2">Belongs to the anhydro-N-acetylmuramic acid kinase family.</text>
</comment>
<dbReference type="GO" id="GO:0016773">
    <property type="term" value="F:phosphotransferase activity, alcohol group as acceptor"/>
    <property type="evidence" value="ECO:0007669"/>
    <property type="project" value="UniProtKB-UniRule"/>
</dbReference>
<dbReference type="GO" id="GO:0016301">
    <property type="term" value="F:kinase activity"/>
    <property type="evidence" value="ECO:0007669"/>
    <property type="project" value="UniProtKB-KW"/>
</dbReference>
<dbReference type="PANTHER" id="PTHR30605:SF0">
    <property type="entry name" value="ANHYDRO-N-ACETYLMURAMIC ACID KINASE"/>
    <property type="match status" value="1"/>
</dbReference>
<dbReference type="RefSeq" id="WP_226941832.1">
    <property type="nucleotide sequence ID" value="NZ_CP045201.1"/>
</dbReference>
<proteinExistence type="inferred from homology"/>
<dbReference type="Proteomes" id="UP000594118">
    <property type="component" value="Chromosome"/>
</dbReference>
<evidence type="ECO:0000313" key="4">
    <source>
        <dbReference type="Proteomes" id="UP000594118"/>
    </source>
</evidence>
<dbReference type="SUPFAM" id="SSF53067">
    <property type="entry name" value="Actin-like ATPase domain"/>
    <property type="match status" value="1"/>
</dbReference>
<dbReference type="PANTHER" id="PTHR30605">
    <property type="entry name" value="ANHYDRO-N-ACETYLMURAMIC ACID KINASE"/>
    <property type="match status" value="1"/>
</dbReference>
<sequence length="367" mass="37741">MMDGEGLAGVVRALGAMSGTSLDGVDAAVIETDGAAIHAFGPSAYRSYSEAERAVLTGVLGRWPGPGLEAAQEVVMQSHAEVLSGFEDIALVGFHGQTLAHEPAGRGTHQLGDGAALAGRLGRPVVWDFRTADVAAGGEGAPLAPFFHHACARWMGAGAPLAFLNLGGVGNLTWVDPSVAAPEAPGALLSFDTGPANAPINDLMQARRGLAYDEDAGLAAQGRIDQAVLNAFMTEAYFARLPPKSLDRNDFGDLLGRVAHLEDADAAATLTAMAVQSVLQGIAQLPTPPERLLVTGGGRRNPVMMAMLRAALSCPVEPVEAHGLDGDMLEAQAFAYLAVRVLRGLPTSCATTTGVGQPTCGGVISHP</sequence>
<accession>A0A7L9WHS2</accession>
<keyword evidence="2 3" id="KW-0808">Transferase</keyword>
<reference evidence="3 4" key="1">
    <citation type="submission" date="2019-10" db="EMBL/GenBank/DDBJ databases">
        <title>Pseudopuniceibacterium sp. HQ09 islated from Antarctica.</title>
        <authorList>
            <person name="Liao L."/>
            <person name="Su S."/>
            <person name="Chen B."/>
            <person name="Yu Y."/>
        </authorList>
    </citation>
    <scope>NUCLEOTIDE SEQUENCE [LARGE SCALE GENOMIC DNA]</scope>
    <source>
        <strain evidence="3 4">HQ09</strain>
    </source>
</reference>
<dbReference type="KEGG" id="pshq:F3W81_03350"/>
<evidence type="ECO:0000313" key="3">
    <source>
        <dbReference type="EMBL" id="QOL79941.1"/>
    </source>
</evidence>
<dbReference type="AlphaFoldDB" id="A0A7L9WHS2"/>
<feature type="binding site" evidence="2">
    <location>
        <begin position="19"/>
        <end position="26"/>
    </location>
    <ligand>
        <name>ATP</name>
        <dbReference type="ChEBI" id="CHEBI:30616"/>
    </ligand>
</feature>
<name>A0A7L9WHS2_9RHOB</name>
<dbReference type="GO" id="GO:0006040">
    <property type="term" value="P:amino sugar metabolic process"/>
    <property type="evidence" value="ECO:0007669"/>
    <property type="project" value="InterPro"/>
</dbReference>
<keyword evidence="1 2" id="KW-0119">Carbohydrate metabolism</keyword>
<gene>
    <name evidence="2" type="primary">anmK</name>
    <name evidence="3" type="ORF">F3W81_03350</name>
</gene>
<dbReference type="EMBL" id="CP045201">
    <property type="protein sequence ID" value="QOL79941.1"/>
    <property type="molecule type" value="Genomic_DNA"/>
</dbReference>
<keyword evidence="2" id="KW-0067">ATP-binding</keyword>
<dbReference type="InterPro" id="IPR005338">
    <property type="entry name" value="Anhydro_N_Ac-Mur_kinase"/>
</dbReference>
<dbReference type="HAMAP" id="MF_01270">
    <property type="entry name" value="AnhMurNAc_kinase"/>
    <property type="match status" value="1"/>
</dbReference>
<dbReference type="GO" id="GO:0009254">
    <property type="term" value="P:peptidoglycan turnover"/>
    <property type="evidence" value="ECO:0007669"/>
    <property type="project" value="UniProtKB-UniRule"/>
</dbReference>
<dbReference type="NCBIfam" id="NF007141">
    <property type="entry name" value="PRK09585.1-5"/>
    <property type="match status" value="1"/>
</dbReference>
<comment type="pathway">
    <text evidence="2">Amino-sugar metabolism; 1,6-anhydro-N-acetylmuramate degradation.</text>
</comment>
<comment type="pathway">
    <text evidence="2">Cell wall biogenesis; peptidoglycan recycling.</text>
</comment>
<comment type="function">
    <text evidence="2">Catalyzes the specific phosphorylation of 1,6-anhydro-N-acetylmuramic acid (anhMurNAc) with the simultaneous cleavage of the 1,6-anhydro ring, generating MurNAc-6-P. Is required for the utilization of anhMurNAc either imported from the medium or derived from its own cell wall murein, and thus plays a role in cell wall recycling.</text>
</comment>
<organism evidence="3 4">
    <name type="scientific">Pseudooceanicola spongiae</name>
    <dbReference type="NCBI Taxonomy" id="2613965"/>
    <lineage>
        <taxon>Bacteria</taxon>
        <taxon>Pseudomonadati</taxon>
        <taxon>Pseudomonadota</taxon>
        <taxon>Alphaproteobacteria</taxon>
        <taxon>Rhodobacterales</taxon>
        <taxon>Paracoccaceae</taxon>
        <taxon>Pseudooceanicola</taxon>
    </lineage>
</organism>
<comment type="catalytic activity">
    <reaction evidence="2">
        <text>1,6-anhydro-N-acetyl-beta-muramate + ATP + H2O = N-acetyl-D-muramate 6-phosphate + ADP + H(+)</text>
        <dbReference type="Rhea" id="RHEA:24952"/>
        <dbReference type="ChEBI" id="CHEBI:15377"/>
        <dbReference type="ChEBI" id="CHEBI:15378"/>
        <dbReference type="ChEBI" id="CHEBI:30616"/>
        <dbReference type="ChEBI" id="CHEBI:58690"/>
        <dbReference type="ChEBI" id="CHEBI:58722"/>
        <dbReference type="ChEBI" id="CHEBI:456216"/>
        <dbReference type="EC" id="2.7.1.170"/>
    </reaction>
</comment>
<dbReference type="UniPathway" id="UPA00544"/>
<keyword evidence="2 3" id="KW-0418">Kinase</keyword>
<evidence type="ECO:0000256" key="1">
    <source>
        <dbReference type="ARBA" id="ARBA00023277"/>
    </source>
</evidence>
<keyword evidence="2" id="KW-0547">Nucleotide-binding</keyword>
<dbReference type="GO" id="GO:0097175">
    <property type="term" value="P:1,6-anhydro-N-acetyl-beta-muramic acid catabolic process"/>
    <property type="evidence" value="ECO:0007669"/>
    <property type="project" value="UniProtKB-UniRule"/>
</dbReference>